<dbReference type="PRINTS" id="PR00463">
    <property type="entry name" value="EP450I"/>
</dbReference>
<keyword evidence="7" id="KW-0503">Monooxygenase</keyword>
<dbReference type="PROSITE" id="PS00086">
    <property type="entry name" value="CYTOCHROME_P450"/>
    <property type="match status" value="1"/>
</dbReference>
<feature type="binding site" description="axial binding residue" evidence="6">
    <location>
        <position position="451"/>
    </location>
    <ligand>
        <name>heme</name>
        <dbReference type="ChEBI" id="CHEBI:30413"/>
    </ligand>
    <ligandPart>
        <name>Fe</name>
        <dbReference type="ChEBI" id="CHEBI:18248"/>
    </ligandPart>
</feature>
<evidence type="ECO:0000256" key="7">
    <source>
        <dbReference type="RuleBase" id="RU000461"/>
    </source>
</evidence>
<comment type="caution">
    <text evidence="9">The sequence shown here is derived from an EMBL/GenBank/DDBJ whole genome shotgun (WGS) entry which is preliminary data.</text>
</comment>
<evidence type="ECO:0000313" key="9">
    <source>
        <dbReference type="EMBL" id="TMW94261.1"/>
    </source>
</evidence>
<dbReference type="Gene3D" id="1.10.630.10">
    <property type="entry name" value="Cytochrome P450"/>
    <property type="match status" value="1"/>
</dbReference>
<keyword evidence="4 7" id="KW-0560">Oxidoreductase</keyword>
<dbReference type="AlphaFoldDB" id="A0A6N2BMS8"/>
<keyword evidence="5 6" id="KW-0408">Iron</keyword>
<comment type="similarity">
    <text evidence="2 7">Belongs to the cytochrome P450 family.</text>
</comment>
<dbReference type="CDD" id="cd11064">
    <property type="entry name" value="CYP86A"/>
    <property type="match status" value="1"/>
</dbReference>
<accession>A0A6N2BMS8</accession>
<gene>
    <name evidence="9" type="ORF">EJD97_010519</name>
</gene>
<dbReference type="Pfam" id="PF00067">
    <property type="entry name" value="p450"/>
    <property type="match status" value="1"/>
</dbReference>
<keyword evidence="8" id="KW-0812">Transmembrane</keyword>
<organism evidence="9">
    <name type="scientific">Solanum chilense</name>
    <name type="common">Tomato</name>
    <name type="synonym">Lycopersicon chilense</name>
    <dbReference type="NCBI Taxonomy" id="4083"/>
    <lineage>
        <taxon>Eukaryota</taxon>
        <taxon>Viridiplantae</taxon>
        <taxon>Streptophyta</taxon>
        <taxon>Embryophyta</taxon>
        <taxon>Tracheophyta</taxon>
        <taxon>Spermatophyta</taxon>
        <taxon>Magnoliopsida</taxon>
        <taxon>eudicotyledons</taxon>
        <taxon>Gunneridae</taxon>
        <taxon>Pentapetalae</taxon>
        <taxon>asterids</taxon>
        <taxon>lamiids</taxon>
        <taxon>Solanales</taxon>
        <taxon>Solanaceae</taxon>
        <taxon>Solanoideae</taxon>
        <taxon>Solaneae</taxon>
        <taxon>Solanum</taxon>
        <taxon>Solanum subgen. Lycopersicon</taxon>
    </lineage>
</organism>
<evidence type="ECO:0000256" key="4">
    <source>
        <dbReference type="ARBA" id="ARBA00023002"/>
    </source>
</evidence>
<evidence type="ECO:0000256" key="6">
    <source>
        <dbReference type="PIRSR" id="PIRSR602401-1"/>
    </source>
</evidence>
<dbReference type="InterPro" id="IPR001128">
    <property type="entry name" value="Cyt_P450"/>
</dbReference>
<evidence type="ECO:0008006" key="10">
    <source>
        <dbReference type="Google" id="ProtNLM"/>
    </source>
</evidence>
<dbReference type="SUPFAM" id="SSF48264">
    <property type="entry name" value="Cytochrome P450"/>
    <property type="match status" value="1"/>
</dbReference>
<dbReference type="InterPro" id="IPR002401">
    <property type="entry name" value="Cyt_P450_E_grp-I"/>
</dbReference>
<evidence type="ECO:0000256" key="8">
    <source>
        <dbReference type="SAM" id="Phobius"/>
    </source>
</evidence>
<proteinExistence type="inferred from homology"/>
<keyword evidence="6 7" id="KW-0349">Heme</keyword>
<name>A0A6N2BMS8_SOLCI</name>
<evidence type="ECO:0000256" key="1">
    <source>
        <dbReference type="ARBA" id="ARBA00001971"/>
    </source>
</evidence>
<sequence>MDVVGYSIITLIILGFTYWYLKNKFTKSSVPTNWPIVGMLPGFVHNAHRIHSFFTDILLQTTSNFEFRGPVFANMDMLFTSDPANIHHILSRNFSNYPKGPEFREIFDILGNGIFNVDSELWEFHRKTTMSLMNHAKFQILLQRNVWDTIDKGIVPTLDVFAKQGTPVDLQDIFQRFSFDTNSKLLLDHDPKSLSVNLPHVPCEIAFNDMGDALVYRHILPKNYWKLQKWLRVGKENDLIKAWEFMYPAIAEKQKKLMNKEIKDDDFELFSDYIKAYDQLKNEVDENFGSLEKFLRDTFLNLMFAGRDTISTTLTWFFWLLAKNPVVEKKIREEIQQQLHLREDEYLKFFNIEESRKLVYLHGALCESLRLFPPVAIEHRAPVELDVLPSGHRVTPNMKILISIYTMGRMESIWGKDCLEFKPQRWITERGGVKHEPSHKFPVFHSGPRTCLGKDMTFIQAKMVAAIMIYNYNIQLMEAQTISPTTSIVIRMTTGLKVRLSKRVL</sequence>
<dbReference type="GO" id="GO:0006629">
    <property type="term" value="P:lipid metabolic process"/>
    <property type="evidence" value="ECO:0007669"/>
    <property type="project" value="UniProtKB-ARBA"/>
</dbReference>
<dbReference type="InterPro" id="IPR017972">
    <property type="entry name" value="Cyt_P450_CS"/>
</dbReference>
<protein>
    <recommendedName>
        <fullName evidence="10">Cytochrome P450</fullName>
    </recommendedName>
</protein>
<dbReference type="GO" id="GO:0004497">
    <property type="term" value="F:monooxygenase activity"/>
    <property type="evidence" value="ECO:0007669"/>
    <property type="project" value="UniProtKB-KW"/>
</dbReference>
<dbReference type="GO" id="GO:0016705">
    <property type="term" value="F:oxidoreductase activity, acting on paired donors, with incorporation or reduction of molecular oxygen"/>
    <property type="evidence" value="ECO:0007669"/>
    <property type="project" value="InterPro"/>
</dbReference>
<evidence type="ECO:0000256" key="2">
    <source>
        <dbReference type="ARBA" id="ARBA00010617"/>
    </source>
</evidence>
<evidence type="ECO:0000256" key="3">
    <source>
        <dbReference type="ARBA" id="ARBA00022723"/>
    </source>
</evidence>
<dbReference type="PRINTS" id="PR00385">
    <property type="entry name" value="P450"/>
</dbReference>
<evidence type="ECO:0000256" key="5">
    <source>
        <dbReference type="ARBA" id="ARBA00023004"/>
    </source>
</evidence>
<keyword evidence="3 6" id="KW-0479">Metal-binding</keyword>
<keyword evidence="8" id="KW-0472">Membrane</keyword>
<dbReference type="EMBL" id="RXGB01002687">
    <property type="protein sequence ID" value="TMW94261.1"/>
    <property type="molecule type" value="Genomic_DNA"/>
</dbReference>
<keyword evidence="8" id="KW-1133">Transmembrane helix</keyword>
<reference evidence="9" key="1">
    <citation type="submission" date="2019-05" db="EMBL/GenBank/DDBJ databases">
        <title>The de novo reference genome and transcriptome assemblies of the wild tomato species Solanum chilense.</title>
        <authorList>
            <person name="Stam R."/>
            <person name="Nosenko T."/>
            <person name="Hoerger A.C."/>
            <person name="Stephan W."/>
            <person name="Seidel M.A."/>
            <person name="Kuhn J.M.M."/>
            <person name="Haberer G."/>
            <person name="Tellier A."/>
        </authorList>
    </citation>
    <scope>NUCLEOTIDE SEQUENCE</scope>
    <source>
        <tissue evidence="9">Mature leaves</tissue>
    </source>
</reference>
<dbReference type="InterPro" id="IPR036396">
    <property type="entry name" value="Cyt_P450_sf"/>
</dbReference>
<dbReference type="GO" id="GO:0020037">
    <property type="term" value="F:heme binding"/>
    <property type="evidence" value="ECO:0007669"/>
    <property type="project" value="InterPro"/>
</dbReference>
<feature type="transmembrane region" description="Helical" evidence="8">
    <location>
        <begin position="6"/>
        <end position="21"/>
    </location>
</feature>
<dbReference type="PANTHER" id="PTHR24296">
    <property type="entry name" value="CYTOCHROME P450"/>
    <property type="match status" value="1"/>
</dbReference>
<comment type="cofactor">
    <cofactor evidence="1 6">
        <name>heme</name>
        <dbReference type="ChEBI" id="CHEBI:30413"/>
    </cofactor>
</comment>
<dbReference type="GO" id="GO:0005506">
    <property type="term" value="F:iron ion binding"/>
    <property type="evidence" value="ECO:0007669"/>
    <property type="project" value="InterPro"/>
</dbReference>